<sequence>MKNLIAFATLLAASTGAFATSAPQGAKEYIISPKDGATVGTTFTVKFGLKGMGVAPAGTNVPNTGHHHLLIDVDKLPDMALPLPATDHIKHYGGGQTETQITLPPGKHTLQLVLGDYAHVPFQPVVESKKITVTVK</sequence>
<gene>
    <name evidence="3" type="ORF">EDC28_108164</name>
</gene>
<keyword evidence="1" id="KW-0732">Signal</keyword>
<keyword evidence="4" id="KW-1185">Reference proteome</keyword>
<reference evidence="3 4" key="1">
    <citation type="submission" date="2018-11" db="EMBL/GenBank/DDBJ databases">
        <title>Genomic Encyclopedia of Type Strains, Phase IV (KMG-IV): sequencing the most valuable type-strain genomes for metagenomic binning, comparative biology and taxonomic classification.</title>
        <authorList>
            <person name="Goeker M."/>
        </authorList>
    </citation>
    <scope>NUCLEOTIDE SEQUENCE [LARGE SCALE GENOMIC DNA]</scope>
    <source>
        <strain evidence="3 4">DSM 21945</strain>
    </source>
</reference>
<dbReference type="Proteomes" id="UP000268033">
    <property type="component" value="Unassembled WGS sequence"/>
</dbReference>
<evidence type="ECO:0000313" key="3">
    <source>
        <dbReference type="EMBL" id="ROQ23426.1"/>
    </source>
</evidence>
<comment type="caution">
    <text evidence="3">The sequence shown here is derived from an EMBL/GenBank/DDBJ whole genome shotgun (WGS) entry which is preliminary data.</text>
</comment>
<evidence type="ECO:0000259" key="2">
    <source>
        <dbReference type="Pfam" id="PF14347"/>
    </source>
</evidence>
<dbReference type="EMBL" id="RJUL01000008">
    <property type="protein sequence ID" value="ROQ23426.1"/>
    <property type="molecule type" value="Genomic_DNA"/>
</dbReference>
<feature type="chain" id="PRO_5018051676" evidence="1">
    <location>
        <begin position="20"/>
        <end position="136"/>
    </location>
</feature>
<dbReference type="OrthoDB" id="531568at2"/>
<feature type="signal peptide" evidence="1">
    <location>
        <begin position="1"/>
        <end position="19"/>
    </location>
</feature>
<organism evidence="3 4">
    <name type="scientific">Gallaecimonas pentaromativorans</name>
    <dbReference type="NCBI Taxonomy" id="584787"/>
    <lineage>
        <taxon>Bacteria</taxon>
        <taxon>Pseudomonadati</taxon>
        <taxon>Pseudomonadota</taxon>
        <taxon>Gammaproteobacteria</taxon>
        <taxon>Enterobacterales</taxon>
        <taxon>Gallaecimonadaceae</taxon>
        <taxon>Gallaecimonas</taxon>
    </lineage>
</organism>
<dbReference type="AlphaFoldDB" id="A0A3N1PFX8"/>
<evidence type="ECO:0000313" key="4">
    <source>
        <dbReference type="Proteomes" id="UP000268033"/>
    </source>
</evidence>
<dbReference type="InterPro" id="IPR025512">
    <property type="entry name" value="DUF4399"/>
</dbReference>
<feature type="domain" description="DUF4399" evidence="2">
    <location>
        <begin position="45"/>
        <end position="136"/>
    </location>
</feature>
<dbReference type="STRING" id="584787.GCA_001247655_03869"/>
<name>A0A3N1PFX8_9GAMM</name>
<dbReference type="Pfam" id="PF14347">
    <property type="entry name" value="DUF4399"/>
    <property type="match status" value="1"/>
</dbReference>
<protein>
    <submittedName>
        <fullName evidence="3">Uncharacterized protein DUF4399</fullName>
    </submittedName>
</protein>
<evidence type="ECO:0000256" key="1">
    <source>
        <dbReference type="SAM" id="SignalP"/>
    </source>
</evidence>
<accession>A0A3N1PFX8</accession>
<dbReference type="RefSeq" id="WP_050659326.1">
    <property type="nucleotide sequence ID" value="NZ_JBLXAC010000016.1"/>
</dbReference>
<proteinExistence type="predicted"/>